<dbReference type="AlphaFoldDB" id="A0ABF7QVZ4"/>
<sequence length="151" mass="16977">MSVRDEREIEQLTVGAWTKRCYLAGRALMDATLRPYDLGATQWYVLWHLANAGPAVQRDLGRALELERATLSGIISALVRKGLVEQTSDERDQRQRLLTLTSSGEALWRELPDLTFIHQAAFDGIDEADLATTIRVLRSATERLQALSRKA</sequence>
<dbReference type="GO" id="GO:0003677">
    <property type="term" value="F:DNA binding"/>
    <property type="evidence" value="ECO:0007669"/>
    <property type="project" value="UniProtKB-KW"/>
</dbReference>
<accession>A0ABF7QVZ4</accession>
<dbReference type="InterPro" id="IPR000835">
    <property type="entry name" value="HTH_MarR-typ"/>
</dbReference>
<keyword evidence="1" id="KW-0805">Transcription regulation</keyword>
<dbReference type="InterPro" id="IPR039422">
    <property type="entry name" value="MarR/SlyA-like"/>
</dbReference>
<dbReference type="Gene3D" id="1.10.10.10">
    <property type="entry name" value="Winged helix-like DNA-binding domain superfamily/Winged helix DNA-binding domain"/>
    <property type="match status" value="1"/>
</dbReference>
<dbReference type="InterPro" id="IPR023187">
    <property type="entry name" value="Tscrpt_reg_MarR-type_CS"/>
</dbReference>
<keyword evidence="6" id="KW-1185">Reference proteome</keyword>
<keyword evidence="3" id="KW-0804">Transcription</keyword>
<evidence type="ECO:0000256" key="1">
    <source>
        <dbReference type="ARBA" id="ARBA00023015"/>
    </source>
</evidence>
<evidence type="ECO:0000259" key="4">
    <source>
        <dbReference type="PROSITE" id="PS50995"/>
    </source>
</evidence>
<evidence type="ECO:0000313" key="5">
    <source>
        <dbReference type="EMBL" id="ACI58375.1"/>
    </source>
</evidence>
<geneLocation type="plasmid" evidence="5 6">
    <name>pRLG201</name>
</geneLocation>
<dbReference type="KEGG" id="rlt:Rleg2_5172"/>
<evidence type="ECO:0000256" key="3">
    <source>
        <dbReference type="ARBA" id="ARBA00023163"/>
    </source>
</evidence>
<dbReference type="Pfam" id="PF12802">
    <property type="entry name" value="MarR_2"/>
    <property type="match status" value="1"/>
</dbReference>
<evidence type="ECO:0000256" key="2">
    <source>
        <dbReference type="ARBA" id="ARBA00023125"/>
    </source>
</evidence>
<dbReference type="RefSeq" id="WP_012556057.1">
    <property type="nucleotide sequence ID" value="NC_011368.1"/>
</dbReference>
<dbReference type="PANTHER" id="PTHR33164:SF43">
    <property type="entry name" value="HTH-TYPE TRANSCRIPTIONAL REPRESSOR YETL"/>
    <property type="match status" value="1"/>
</dbReference>
<dbReference type="PANTHER" id="PTHR33164">
    <property type="entry name" value="TRANSCRIPTIONAL REGULATOR, MARR FAMILY"/>
    <property type="match status" value="1"/>
</dbReference>
<dbReference type="PRINTS" id="PR00598">
    <property type="entry name" value="HTHMARR"/>
</dbReference>
<reference evidence="5 6" key="1">
    <citation type="journal article" date="2010" name="Stand. Genomic Sci.">
        <title>Complete genome sequence of Rhizobium leguminosarum bv trifolii strain WSM2304, an effective microsymbiont of the South American clover Trifolium polymorphum.</title>
        <authorList>
            <person name="Reeve W."/>
            <person name="O'Hara G."/>
            <person name="Chain P."/>
            <person name="Ardley J."/>
            <person name="Brau L."/>
            <person name="Nandesena K."/>
            <person name="Tiwari R."/>
            <person name="Malfatti S."/>
            <person name="Kiss H."/>
            <person name="Lapidus A."/>
            <person name="Copeland A."/>
            <person name="Nolan M."/>
            <person name="Land M."/>
            <person name="Ivanova N."/>
            <person name="Mavromatis K."/>
            <person name="Markowitz V."/>
            <person name="Kyrpides N."/>
            <person name="Melino V."/>
            <person name="Denton M."/>
            <person name="Yates R."/>
            <person name="Howieson J."/>
        </authorList>
    </citation>
    <scope>NUCLEOTIDE SEQUENCE [LARGE SCALE GENOMIC DNA]</scope>
    <source>
        <strain evidence="5 6">WSM2304</strain>
    </source>
</reference>
<protein>
    <submittedName>
        <fullName evidence="5">Transcriptional regulator, MarR family</fullName>
    </submittedName>
</protein>
<gene>
    <name evidence="5" type="ordered locus">Rleg2_5172</name>
</gene>
<keyword evidence="5" id="KW-0614">Plasmid</keyword>
<dbReference type="SMART" id="SM00347">
    <property type="entry name" value="HTH_MARR"/>
    <property type="match status" value="1"/>
</dbReference>
<dbReference type="SUPFAM" id="SSF46785">
    <property type="entry name" value="Winged helix' DNA-binding domain"/>
    <property type="match status" value="1"/>
</dbReference>
<dbReference type="PROSITE" id="PS50995">
    <property type="entry name" value="HTH_MARR_2"/>
    <property type="match status" value="1"/>
</dbReference>
<name>A0ABF7QVZ4_RHILW</name>
<evidence type="ECO:0000313" key="6">
    <source>
        <dbReference type="Proteomes" id="UP000008330"/>
    </source>
</evidence>
<organism evidence="5 6">
    <name type="scientific">Rhizobium leguminosarum bv. trifolii (strain WSM2304)</name>
    <dbReference type="NCBI Taxonomy" id="395492"/>
    <lineage>
        <taxon>Bacteria</taxon>
        <taxon>Pseudomonadati</taxon>
        <taxon>Pseudomonadota</taxon>
        <taxon>Alphaproteobacteria</taxon>
        <taxon>Hyphomicrobiales</taxon>
        <taxon>Rhizobiaceae</taxon>
        <taxon>Rhizobium/Agrobacterium group</taxon>
        <taxon>Rhizobium</taxon>
    </lineage>
</organism>
<dbReference type="EMBL" id="CP001192">
    <property type="protein sequence ID" value="ACI58375.1"/>
    <property type="molecule type" value="Genomic_DNA"/>
</dbReference>
<keyword evidence="2" id="KW-0238">DNA-binding</keyword>
<dbReference type="PROSITE" id="PS01117">
    <property type="entry name" value="HTH_MARR_1"/>
    <property type="match status" value="1"/>
</dbReference>
<dbReference type="InterPro" id="IPR036390">
    <property type="entry name" value="WH_DNA-bd_sf"/>
</dbReference>
<proteinExistence type="predicted"/>
<feature type="domain" description="HTH marR-type" evidence="4">
    <location>
        <begin position="1"/>
        <end position="146"/>
    </location>
</feature>
<dbReference type="InterPro" id="IPR036388">
    <property type="entry name" value="WH-like_DNA-bd_sf"/>
</dbReference>
<dbReference type="GO" id="GO:0006355">
    <property type="term" value="P:regulation of DNA-templated transcription"/>
    <property type="evidence" value="ECO:0007669"/>
    <property type="project" value="UniProtKB-ARBA"/>
</dbReference>
<dbReference type="Proteomes" id="UP000008330">
    <property type="component" value="Plasmid pRLG201"/>
</dbReference>